<sequence length="329" mass="35083">MPPPPAPPSTPCTSTPQQSSHPLQNSHPQQNPHLQQNSHQQNSHPQPTSSSFPSTAEQTKMPSLQLPLQPAQQLLPTQPSAPTVASVLADQKTAHKPKVAQERNSSSPSKSARTNNAQKNMQSGQKSNGDSRPSPKVDPPTPSPSKDAPQKRAGTPQKPEAAGASLNKKPSKPVATLENGTCNNSASKTKTTPPSPSEILDQCNQYCHNPSVLMSGQHPQFRRNHRIRPLASRIRQRARRNPRRADAVTPPGPMDFRRMATLNKQSLGRTLHAVLTSGRAANADAASKNTNGSGGGGTSMDVRPAPLNGKINKDAGVDLHYPSSKSLST</sequence>
<evidence type="ECO:0000313" key="2">
    <source>
        <dbReference type="EMBL" id="KIH64640.1"/>
    </source>
</evidence>
<feature type="compositionally biased region" description="Low complexity" evidence="1">
    <location>
        <begin position="11"/>
        <end position="47"/>
    </location>
</feature>
<feature type="region of interest" description="Disordered" evidence="1">
    <location>
        <begin position="1"/>
        <end position="197"/>
    </location>
</feature>
<gene>
    <name evidence="2" type="ORF">ANCDUO_05048</name>
</gene>
<dbReference type="EMBL" id="KN727960">
    <property type="protein sequence ID" value="KIH64640.1"/>
    <property type="molecule type" value="Genomic_DNA"/>
</dbReference>
<accession>A0A0C2GTM4</accession>
<feature type="compositionally biased region" description="Polar residues" evidence="1">
    <location>
        <begin position="48"/>
        <end position="61"/>
    </location>
</feature>
<evidence type="ECO:0000313" key="3">
    <source>
        <dbReference type="Proteomes" id="UP000054047"/>
    </source>
</evidence>
<proteinExistence type="predicted"/>
<name>A0A0C2GTM4_9BILA</name>
<reference evidence="2 3" key="1">
    <citation type="submission" date="2013-12" db="EMBL/GenBank/DDBJ databases">
        <title>Draft genome of the parsitic nematode Ancylostoma duodenale.</title>
        <authorList>
            <person name="Mitreva M."/>
        </authorList>
    </citation>
    <scope>NUCLEOTIDE SEQUENCE [LARGE SCALE GENOMIC DNA]</scope>
    <source>
        <strain evidence="2 3">Zhejiang</strain>
    </source>
</reference>
<feature type="compositionally biased region" description="Polar residues" evidence="1">
    <location>
        <begin position="102"/>
        <end position="130"/>
    </location>
</feature>
<feature type="region of interest" description="Disordered" evidence="1">
    <location>
        <begin position="281"/>
        <end position="329"/>
    </location>
</feature>
<keyword evidence="3" id="KW-1185">Reference proteome</keyword>
<dbReference type="AlphaFoldDB" id="A0A0C2GTM4"/>
<feature type="compositionally biased region" description="Polar residues" evidence="1">
    <location>
        <begin position="178"/>
        <end position="192"/>
    </location>
</feature>
<feature type="region of interest" description="Disordered" evidence="1">
    <location>
        <begin position="235"/>
        <end position="255"/>
    </location>
</feature>
<feature type="compositionally biased region" description="Pro residues" evidence="1">
    <location>
        <begin position="1"/>
        <end position="10"/>
    </location>
</feature>
<evidence type="ECO:0000256" key="1">
    <source>
        <dbReference type="SAM" id="MobiDB-lite"/>
    </source>
</evidence>
<dbReference type="Proteomes" id="UP000054047">
    <property type="component" value="Unassembled WGS sequence"/>
</dbReference>
<feature type="compositionally biased region" description="Low complexity" evidence="1">
    <location>
        <begin position="62"/>
        <end position="83"/>
    </location>
</feature>
<organism evidence="2 3">
    <name type="scientific">Ancylostoma duodenale</name>
    <dbReference type="NCBI Taxonomy" id="51022"/>
    <lineage>
        <taxon>Eukaryota</taxon>
        <taxon>Metazoa</taxon>
        <taxon>Ecdysozoa</taxon>
        <taxon>Nematoda</taxon>
        <taxon>Chromadorea</taxon>
        <taxon>Rhabditida</taxon>
        <taxon>Rhabditina</taxon>
        <taxon>Rhabditomorpha</taxon>
        <taxon>Strongyloidea</taxon>
        <taxon>Ancylostomatidae</taxon>
        <taxon>Ancylostomatinae</taxon>
        <taxon>Ancylostoma</taxon>
    </lineage>
</organism>
<dbReference type="OrthoDB" id="1305878at2759"/>
<protein>
    <submittedName>
        <fullName evidence="2">Uncharacterized protein</fullName>
    </submittedName>
</protein>